<dbReference type="GO" id="GO:0003677">
    <property type="term" value="F:DNA binding"/>
    <property type="evidence" value="ECO:0007669"/>
    <property type="project" value="UniProtKB-KW"/>
</dbReference>
<evidence type="ECO:0000256" key="2">
    <source>
        <dbReference type="ARBA" id="ARBA00023015"/>
    </source>
</evidence>
<accession>K9HU93</accession>
<dbReference type="RefSeq" id="WP_009539690.1">
    <property type="nucleotide sequence ID" value="NZ_ANHY01000005.1"/>
</dbReference>
<dbReference type="Pfam" id="PF01381">
    <property type="entry name" value="HTH_3"/>
    <property type="match status" value="1"/>
</dbReference>
<evidence type="ECO:0000313" key="7">
    <source>
        <dbReference type="Proteomes" id="UP000009881"/>
    </source>
</evidence>
<dbReference type="eggNOG" id="COG3800">
    <property type="taxonomic scope" value="Bacteria"/>
</dbReference>
<dbReference type="PROSITE" id="PS50943">
    <property type="entry name" value="HTH_CROC1"/>
    <property type="match status" value="1"/>
</dbReference>
<dbReference type="OrthoDB" id="1123084at2"/>
<dbReference type="SUPFAM" id="SSF47413">
    <property type="entry name" value="lambda repressor-like DNA-binding domains"/>
    <property type="match status" value="1"/>
</dbReference>
<dbReference type="CDD" id="cd00093">
    <property type="entry name" value="HTH_XRE"/>
    <property type="match status" value="1"/>
</dbReference>
<dbReference type="PANTHER" id="PTHR46797">
    <property type="entry name" value="HTH-TYPE TRANSCRIPTIONAL REGULATOR"/>
    <property type="match status" value="1"/>
</dbReference>
<dbReference type="Pfam" id="PF06114">
    <property type="entry name" value="Peptidase_M78"/>
    <property type="match status" value="1"/>
</dbReference>
<dbReference type="PANTHER" id="PTHR46797:SF23">
    <property type="entry name" value="HTH-TYPE TRANSCRIPTIONAL REGULATOR SUTR"/>
    <property type="match status" value="1"/>
</dbReference>
<keyword evidence="3" id="KW-0238">DNA-binding</keyword>
<dbReference type="Gene3D" id="1.10.260.40">
    <property type="entry name" value="lambda repressor-like DNA-binding domains"/>
    <property type="match status" value="1"/>
</dbReference>
<dbReference type="GO" id="GO:0005829">
    <property type="term" value="C:cytosol"/>
    <property type="evidence" value="ECO:0007669"/>
    <property type="project" value="TreeGrafter"/>
</dbReference>
<keyword evidence="4" id="KW-0804">Transcription</keyword>
<feature type="domain" description="HTH cro/C1-type" evidence="5">
    <location>
        <begin position="11"/>
        <end position="65"/>
    </location>
</feature>
<dbReference type="InterPro" id="IPR018653">
    <property type="entry name" value="ScfR_C"/>
</dbReference>
<reference evidence="6 7" key="1">
    <citation type="journal article" date="2013" name="Genome Announc.">
        <title>Draft Genome Sequence of an Alphaproteobacterium, Caenispirillum salinarum AK4(T), Isolated from a Solar Saltern.</title>
        <authorList>
            <person name="Khatri I."/>
            <person name="Singh A."/>
            <person name="Korpole S."/>
            <person name="Pinnaka A.K."/>
            <person name="Subramanian S."/>
        </authorList>
    </citation>
    <scope>NUCLEOTIDE SEQUENCE [LARGE SCALE GENOMIC DNA]</scope>
    <source>
        <strain evidence="6 7">AK4</strain>
    </source>
</reference>
<dbReference type="InterPro" id="IPR026281">
    <property type="entry name" value="HTH_RamB"/>
</dbReference>
<organism evidence="6 7">
    <name type="scientific">Caenispirillum salinarum AK4</name>
    <dbReference type="NCBI Taxonomy" id="1238182"/>
    <lineage>
        <taxon>Bacteria</taxon>
        <taxon>Pseudomonadati</taxon>
        <taxon>Pseudomonadota</taxon>
        <taxon>Alphaproteobacteria</taxon>
        <taxon>Rhodospirillales</taxon>
        <taxon>Novispirillaceae</taxon>
        <taxon>Caenispirillum</taxon>
    </lineage>
</organism>
<dbReference type="STRING" id="1238182.C882_3572"/>
<dbReference type="SMART" id="SM00530">
    <property type="entry name" value="HTH_XRE"/>
    <property type="match status" value="1"/>
</dbReference>
<dbReference type="AlphaFoldDB" id="K9HU93"/>
<dbReference type="eggNOG" id="COG1396">
    <property type="taxonomic scope" value="Bacteria"/>
</dbReference>
<dbReference type="Pfam" id="PF09856">
    <property type="entry name" value="ScfRs"/>
    <property type="match status" value="1"/>
</dbReference>
<dbReference type="EMBL" id="ANHY01000005">
    <property type="protein sequence ID" value="EKV31821.1"/>
    <property type="molecule type" value="Genomic_DNA"/>
</dbReference>
<comment type="caution">
    <text evidence="6">The sequence shown here is derived from an EMBL/GenBank/DDBJ whole genome shotgun (WGS) entry which is preliminary data.</text>
</comment>
<dbReference type="GO" id="GO:0003700">
    <property type="term" value="F:DNA-binding transcription factor activity"/>
    <property type="evidence" value="ECO:0007669"/>
    <property type="project" value="TreeGrafter"/>
</dbReference>
<proteinExistence type="inferred from homology"/>
<dbReference type="Proteomes" id="UP000009881">
    <property type="component" value="Unassembled WGS sequence"/>
</dbReference>
<gene>
    <name evidence="6" type="ORF">C882_3572</name>
</gene>
<keyword evidence="2" id="KW-0805">Transcription regulation</keyword>
<dbReference type="InterPro" id="IPR050807">
    <property type="entry name" value="TransReg_Diox_bact_type"/>
</dbReference>
<keyword evidence="7" id="KW-1185">Reference proteome</keyword>
<evidence type="ECO:0000259" key="5">
    <source>
        <dbReference type="PROSITE" id="PS50943"/>
    </source>
</evidence>
<protein>
    <submittedName>
        <fullName evidence="6">Transcriptional regulator, XRE family</fullName>
    </submittedName>
</protein>
<evidence type="ECO:0000256" key="3">
    <source>
        <dbReference type="ARBA" id="ARBA00023125"/>
    </source>
</evidence>
<dbReference type="InterPro" id="IPR010982">
    <property type="entry name" value="Lambda_DNA-bd_dom_sf"/>
</dbReference>
<sequence length="488" mass="54021">MDKKTMLGPKVRRLRQDHGLTQAQMAERMGISASYLNLIEHNQRPVTVPVLLRLGKAFDVDLQDFARDEESQLADALTEVFADPLFDDGDLRKRDIRDLAGQSPELARAVLTLYGAWRRTSEDFQAVAERVADEEKIDGTHAAPQPLETVRDFFSTAGNHFPDLEAAADHLWEEADLKRGEMGRGLSLHLEAALGVRVRVLPADTMGAAIRRYDHHGRQLLLSELLSPAKRRFQVACQIAYLQYGDLLDRLLDGGGPGQPEARWAARLGLANYFAAAVLMPYAPFLTAARRLRYDIELLQHRFEASFEQVCHRLTTLQRPGDKGVPFFLIRVDKAGNVSKRFSAAAFPFARFGGACPRYIVYDAFRVPGVIKTQISEMPDGSRFFSLARTVQQAAGGFHASRQQFSVALGCALEDARELVYADGLDLGAGAAQVAMPIGVNCRLCERADCSQRAHPPLRHRLLLDEHTRGFSPFAFAGKPEGTGRAAG</sequence>
<dbReference type="InterPro" id="IPR010359">
    <property type="entry name" value="IrrE_HExxH"/>
</dbReference>
<dbReference type="PIRSF" id="PIRSF019251">
    <property type="entry name" value="Rv0465c"/>
    <property type="match status" value="1"/>
</dbReference>
<dbReference type="InterPro" id="IPR001387">
    <property type="entry name" value="Cro/C1-type_HTH"/>
</dbReference>
<comment type="similarity">
    <text evidence="1">Belongs to the short-chain fatty acyl-CoA assimilation regulator (ScfR) family.</text>
</comment>
<evidence type="ECO:0000256" key="1">
    <source>
        <dbReference type="ARBA" id="ARBA00007227"/>
    </source>
</evidence>
<dbReference type="PATRIC" id="fig|1238182.3.peg.1243"/>
<name>K9HU93_9PROT</name>
<evidence type="ECO:0000256" key="4">
    <source>
        <dbReference type="ARBA" id="ARBA00023163"/>
    </source>
</evidence>
<evidence type="ECO:0000313" key="6">
    <source>
        <dbReference type="EMBL" id="EKV31821.1"/>
    </source>
</evidence>